<comment type="caution">
    <text evidence="9">The sequence shown here is derived from an EMBL/GenBank/DDBJ whole genome shotgun (WGS) entry which is preliminary data.</text>
</comment>
<dbReference type="GO" id="GO:0051539">
    <property type="term" value="F:4 iron, 4 sulfur cluster binding"/>
    <property type="evidence" value="ECO:0007669"/>
    <property type="project" value="UniProtKB-KW"/>
</dbReference>
<dbReference type="EMBL" id="JACHFW010000001">
    <property type="protein sequence ID" value="MBB5263272.1"/>
    <property type="molecule type" value="Genomic_DNA"/>
</dbReference>
<dbReference type="GO" id="GO:0046872">
    <property type="term" value="F:metal ion binding"/>
    <property type="evidence" value="ECO:0007669"/>
    <property type="project" value="UniProtKB-KW"/>
</dbReference>
<dbReference type="Pfam" id="PF16199">
    <property type="entry name" value="Radical_SAM_C"/>
    <property type="match status" value="1"/>
</dbReference>
<dbReference type="NCBIfam" id="TIGR01212">
    <property type="entry name" value="TIGR01212 family radical SAM protein"/>
    <property type="match status" value="1"/>
</dbReference>
<dbReference type="InterPro" id="IPR039661">
    <property type="entry name" value="ELP3"/>
</dbReference>
<dbReference type="InterPro" id="IPR005911">
    <property type="entry name" value="YhcC-like"/>
</dbReference>
<evidence type="ECO:0000313" key="10">
    <source>
        <dbReference type="Proteomes" id="UP000543642"/>
    </source>
</evidence>
<dbReference type="Proteomes" id="UP000543642">
    <property type="component" value="Unassembled WGS sequence"/>
</dbReference>
<evidence type="ECO:0000313" key="9">
    <source>
        <dbReference type="EMBL" id="MBB5263272.1"/>
    </source>
</evidence>
<dbReference type="Gene3D" id="3.80.30.20">
    <property type="entry name" value="tm_1862 like domain"/>
    <property type="match status" value="1"/>
</dbReference>
<keyword evidence="3" id="KW-0949">S-adenosyl-L-methionine</keyword>
<dbReference type="SFLD" id="SFLDG01091">
    <property type="entry name" value="uncharacterized_CHP01210-like"/>
    <property type="match status" value="1"/>
</dbReference>
<sequence length="336" mass="38003">MTDKLENTSANNKRENPRSPVPHSYSKALSLWGGRPYYGFNAFVQNTFHEKVYKIAVDGGFTCPNRDGTLGYRGCIFCSQGGSGDFAARRGQDFNAQLEEGRHLLKNKHTGSRYIAYFQAYTNTYAPVPVLEKIFSPALAHPQVAAISIATRPDCLDEEKVRLLSRLSGIKPVWVELGLQTIHEDTAAYIRRGYDLSCFHKALALLQKYGLDVVVHTILGLPGETFDQMEETARYLSALNIQGIKPQLLHVLKGTDLAADYSRRPFHILTLEEYTHILIRCLEVLPPDMVIHRITGDGPKSLLIQPLWSGHKKYVMNYIHKALKDRQTWQGRRFEG</sequence>
<keyword evidence="4" id="KW-0479">Metal-binding</keyword>
<organism evidence="9 10">
    <name type="scientific">Catenibacillus scindens</name>
    <dbReference type="NCBI Taxonomy" id="673271"/>
    <lineage>
        <taxon>Bacteria</taxon>
        <taxon>Bacillati</taxon>
        <taxon>Bacillota</taxon>
        <taxon>Clostridia</taxon>
        <taxon>Lachnospirales</taxon>
        <taxon>Lachnospiraceae</taxon>
        <taxon>Catenibacillus</taxon>
    </lineage>
</organism>
<dbReference type="PROSITE" id="PS51918">
    <property type="entry name" value="RADICAL_SAM"/>
    <property type="match status" value="1"/>
</dbReference>
<keyword evidence="10" id="KW-1185">Reference proteome</keyword>
<evidence type="ECO:0000256" key="3">
    <source>
        <dbReference type="ARBA" id="ARBA00022691"/>
    </source>
</evidence>
<gene>
    <name evidence="9" type="ORF">HNP82_000366</name>
</gene>
<dbReference type="SUPFAM" id="SSF102114">
    <property type="entry name" value="Radical SAM enzymes"/>
    <property type="match status" value="1"/>
</dbReference>
<evidence type="ECO:0000256" key="7">
    <source>
        <dbReference type="SAM" id="MobiDB-lite"/>
    </source>
</evidence>
<keyword evidence="2" id="KW-0004">4Fe-4S</keyword>
<name>A0A7W8M463_9FIRM</name>
<dbReference type="Pfam" id="PF04055">
    <property type="entry name" value="Radical_SAM"/>
    <property type="match status" value="1"/>
</dbReference>
<keyword evidence="5" id="KW-0408">Iron</keyword>
<dbReference type="AlphaFoldDB" id="A0A7W8M463"/>
<dbReference type="InterPro" id="IPR032432">
    <property type="entry name" value="Radical_SAM_C"/>
</dbReference>
<dbReference type="SFLD" id="SFLDS00029">
    <property type="entry name" value="Radical_SAM"/>
    <property type="match status" value="1"/>
</dbReference>
<dbReference type="InterPro" id="IPR006638">
    <property type="entry name" value="Elp3/MiaA/NifB-like_rSAM"/>
</dbReference>
<evidence type="ECO:0000256" key="2">
    <source>
        <dbReference type="ARBA" id="ARBA00022485"/>
    </source>
</evidence>
<evidence type="ECO:0000256" key="1">
    <source>
        <dbReference type="ARBA" id="ARBA00001966"/>
    </source>
</evidence>
<keyword evidence="6" id="KW-0411">Iron-sulfur</keyword>
<dbReference type="PANTHER" id="PTHR11135:SF1">
    <property type="entry name" value="PROTEIN YHCC"/>
    <property type="match status" value="1"/>
</dbReference>
<dbReference type="GO" id="GO:0003824">
    <property type="term" value="F:catalytic activity"/>
    <property type="evidence" value="ECO:0007669"/>
    <property type="project" value="InterPro"/>
</dbReference>
<dbReference type="InterPro" id="IPR007197">
    <property type="entry name" value="rSAM"/>
</dbReference>
<dbReference type="SFLD" id="SFLDG01086">
    <property type="entry name" value="elongater_protein-like"/>
    <property type="match status" value="1"/>
</dbReference>
<dbReference type="SMART" id="SM00729">
    <property type="entry name" value="Elp3"/>
    <property type="match status" value="1"/>
</dbReference>
<accession>A0A7W8M463</accession>
<protein>
    <recommendedName>
        <fullName evidence="8">Radical SAM core domain-containing protein</fullName>
    </recommendedName>
</protein>
<dbReference type="InterPro" id="IPR023404">
    <property type="entry name" value="rSAM_horseshoe"/>
</dbReference>
<dbReference type="CDD" id="cd01335">
    <property type="entry name" value="Radical_SAM"/>
    <property type="match status" value="1"/>
</dbReference>
<feature type="region of interest" description="Disordered" evidence="7">
    <location>
        <begin position="1"/>
        <end position="23"/>
    </location>
</feature>
<feature type="domain" description="Radical SAM core" evidence="8">
    <location>
        <begin position="47"/>
        <end position="288"/>
    </location>
</feature>
<dbReference type="InterPro" id="IPR058240">
    <property type="entry name" value="rSAM_sf"/>
</dbReference>
<dbReference type="RefSeq" id="WP_183770834.1">
    <property type="nucleotide sequence ID" value="NZ_CAWVEG010000085.1"/>
</dbReference>
<feature type="compositionally biased region" description="Basic and acidic residues" evidence="7">
    <location>
        <begin position="1"/>
        <end position="17"/>
    </location>
</feature>
<proteinExistence type="predicted"/>
<evidence type="ECO:0000256" key="6">
    <source>
        <dbReference type="ARBA" id="ARBA00023014"/>
    </source>
</evidence>
<dbReference type="PANTHER" id="PTHR11135">
    <property type="entry name" value="HISTONE ACETYLTRANSFERASE-RELATED"/>
    <property type="match status" value="1"/>
</dbReference>
<reference evidence="9 10" key="1">
    <citation type="submission" date="2020-08" db="EMBL/GenBank/DDBJ databases">
        <title>Genomic Encyclopedia of Type Strains, Phase IV (KMG-IV): sequencing the most valuable type-strain genomes for metagenomic binning, comparative biology and taxonomic classification.</title>
        <authorList>
            <person name="Goeker M."/>
        </authorList>
    </citation>
    <scope>NUCLEOTIDE SEQUENCE [LARGE SCALE GENOMIC DNA]</scope>
    <source>
        <strain evidence="9 10">DSM 106146</strain>
    </source>
</reference>
<evidence type="ECO:0000256" key="5">
    <source>
        <dbReference type="ARBA" id="ARBA00023004"/>
    </source>
</evidence>
<evidence type="ECO:0000259" key="8">
    <source>
        <dbReference type="PROSITE" id="PS51918"/>
    </source>
</evidence>
<comment type="cofactor">
    <cofactor evidence="1">
        <name>[4Fe-4S] cluster</name>
        <dbReference type="ChEBI" id="CHEBI:49883"/>
    </cofactor>
</comment>
<evidence type="ECO:0000256" key="4">
    <source>
        <dbReference type="ARBA" id="ARBA00022723"/>
    </source>
</evidence>